<keyword evidence="2" id="KW-1185">Reference proteome</keyword>
<sequence>MTVSFSIGLNGSPAIATTATHEQRVRNVGFEPLLHYWHYRQTTWQTYWLARTVGIAHKEHSDGCM</sequence>
<feature type="non-terminal residue" evidence="1">
    <location>
        <position position="65"/>
    </location>
</feature>
<dbReference type="EMBL" id="MCFL01000007">
    <property type="protein sequence ID" value="ORZ38700.1"/>
    <property type="molecule type" value="Genomic_DNA"/>
</dbReference>
<organism evidence="1 2">
    <name type="scientific">Catenaria anguillulae PL171</name>
    <dbReference type="NCBI Taxonomy" id="765915"/>
    <lineage>
        <taxon>Eukaryota</taxon>
        <taxon>Fungi</taxon>
        <taxon>Fungi incertae sedis</taxon>
        <taxon>Blastocladiomycota</taxon>
        <taxon>Blastocladiomycetes</taxon>
        <taxon>Blastocladiales</taxon>
        <taxon>Catenariaceae</taxon>
        <taxon>Catenaria</taxon>
    </lineage>
</organism>
<evidence type="ECO:0000313" key="1">
    <source>
        <dbReference type="EMBL" id="ORZ38700.1"/>
    </source>
</evidence>
<comment type="caution">
    <text evidence="1">The sequence shown here is derived from an EMBL/GenBank/DDBJ whole genome shotgun (WGS) entry which is preliminary data.</text>
</comment>
<reference evidence="1 2" key="1">
    <citation type="submission" date="2016-07" db="EMBL/GenBank/DDBJ databases">
        <title>Pervasive Adenine N6-methylation of Active Genes in Fungi.</title>
        <authorList>
            <consortium name="DOE Joint Genome Institute"/>
            <person name="Mondo S.J."/>
            <person name="Dannebaum R.O."/>
            <person name="Kuo R.C."/>
            <person name="Labutti K."/>
            <person name="Haridas S."/>
            <person name="Kuo A."/>
            <person name="Salamov A."/>
            <person name="Ahrendt S.R."/>
            <person name="Lipzen A."/>
            <person name="Sullivan W."/>
            <person name="Andreopoulos W.B."/>
            <person name="Clum A."/>
            <person name="Lindquist E."/>
            <person name="Daum C."/>
            <person name="Ramamoorthy G.K."/>
            <person name="Gryganskyi A."/>
            <person name="Culley D."/>
            <person name="Magnuson J.K."/>
            <person name="James T.Y."/>
            <person name="O'Malley M.A."/>
            <person name="Stajich J.E."/>
            <person name="Spatafora J.W."/>
            <person name="Visel A."/>
            <person name="Grigoriev I.V."/>
        </authorList>
    </citation>
    <scope>NUCLEOTIDE SEQUENCE [LARGE SCALE GENOMIC DNA]</scope>
    <source>
        <strain evidence="1 2">PL171</strain>
    </source>
</reference>
<dbReference type="AlphaFoldDB" id="A0A1Y2HVS9"/>
<proteinExistence type="predicted"/>
<gene>
    <name evidence="1" type="ORF">BCR44DRAFT_1427635</name>
</gene>
<evidence type="ECO:0000313" key="2">
    <source>
        <dbReference type="Proteomes" id="UP000193411"/>
    </source>
</evidence>
<dbReference type="Proteomes" id="UP000193411">
    <property type="component" value="Unassembled WGS sequence"/>
</dbReference>
<protein>
    <submittedName>
        <fullName evidence="1">Uncharacterized protein</fullName>
    </submittedName>
</protein>
<name>A0A1Y2HVS9_9FUNG</name>
<accession>A0A1Y2HVS9</accession>